<evidence type="ECO:0000256" key="6">
    <source>
        <dbReference type="SAM" id="Phobius"/>
    </source>
</evidence>
<keyword evidence="5 6" id="KW-0472">Membrane</keyword>
<dbReference type="PROSITE" id="PS50850">
    <property type="entry name" value="MFS"/>
    <property type="match status" value="1"/>
</dbReference>
<evidence type="ECO:0000256" key="3">
    <source>
        <dbReference type="ARBA" id="ARBA00022692"/>
    </source>
</evidence>
<feature type="transmembrane region" description="Helical" evidence="6">
    <location>
        <begin position="474"/>
        <end position="494"/>
    </location>
</feature>
<dbReference type="SUPFAM" id="SSF103473">
    <property type="entry name" value="MFS general substrate transporter"/>
    <property type="match status" value="1"/>
</dbReference>
<proteinExistence type="predicted"/>
<gene>
    <name evidence="8" type="ORF">CC80DRAFT_188079</name>
</gene>
<sequence>MLGFHRRTRSLIPVGDLGKYDELPFEDQETDVESNVDEMELKGVSEPSNKARQRQLTLVYLVFLAEAIMASSLQSQLQMLISGDESCGTISTSYLSSILNCAYAFGGTTGIFWGYLADRMGRRRVTLLGLWAMLICCLSMGFATDLASCTIFRYLAGLASSTVLVTTLTMLGDLSQNNQERAQNVARLPLIALFGSMGPIAQTMVAESLRSSGVWEKYPVLGPQLACGTIVAVIAITASILLEETLPLESNRSTDAMDMDCEKAAFLSADEFGEPTVAVVDFVRPEAITINQFLSAPSLVVLLASFSLLSLHASVFDVVLPHLGHSNSQHGGMGISCSWLGLTVLGVKAVASITLAHVIPTSIEKYGLLKLYRSVSVLFPAIYVVTPVLAVAAASSSGFVTVTSTAALLVKHLLSGGASILVALLVLNTTPDAYSAGTVVGLMQVANLFKALAVAVSGASFYLSNDISVATTNLALWSCLAGLGAVGAALAYFVRERPSVERDFPSEVLSWETCFEYDAEKIEYDV</sequence>
<feature type="transmembrane region" description="Helical" evidence="6">
    <location>
        <begin position="371"/>
        <end position="394"/>
    </location>
</feature>
<feature type="transmembrane region" description="Helical" evidence="6">
    <location>
        <begin position="94"/>
        <end position="116"/>
    </location>
</feature>
<dbReference type="OrthoDB" id="419616at2759"/>
<comment type="subcellular location">
    <subcellularLocation>
        <location evidence="1">Membrane</location>
        <topology evidence="1">Multi-pass membrane protein</topology>
    </subcellularLocation>
</comment>
<organism evidence="8 9">
    <name type="scientific">Byssothecium circinans</name>
    <dbReference type="NCBI Taxonomy" id="147558"/>
    <lineage>
        <taxon>Eukaryota</taxon>
        <taxon>Fungi</taxon>
        <taxon>Dikarya</taxon>
        <taxon>Ascomycota</taxon>
        <taxon>Pezizomycotina</taxon>
        <taxon>Dothideomycetes</taxon>
        <taxon>Pleosporomycetidae</taxon>
        <taxon>Pleosporales</taxon>
        <taxon>Massarineae</taxon>
        <taxon>Massarinaceae</taxon>
        <taxon>Byssothecium</taxon>
    </lineage>
</organism>
<dbReference type="PANTHER" id="PTHR23504:SF6">
    <property type="entry name" value="MULTIDRUG TRANSPORTER, PUTATIVE (AFU_ORTHOLOGUE AFUA_4G08740)-RELATED"/>
    <property type="match status" value="1"/>
</dbReference>
<evidence type="ECO:0000313" key="9">
    <source>
        <dbReference type="Proteomes" id="UP000800035"/>
    </source>
</evidence>
<accession>A0A6A5TG96</accession>
<dbReference type="Gene3D" id="1.20.1250.20">
    <property type="entry name" value="MFS general substrate transporter like domains"/>
    <property type="match status" value="1"/>
</dbReference>
<dbReference type="InterPro" id="IPR036259">
    <property type="entry name" value="MFS_trans_sf"/>
</dbReference>
<dbReference type="Pfam" id="PF07690">
    <property type="entry name" value="MFS_1"/>
    <property type="match status" value="1"/>
</dbReference>
<feature type="transmembrane region" description="Helical" evidence="6">
    <location>
        <begin position="221"/>
        <end position="242"/>
    </location>
</feature>
<protein>
    <submittedName>
        <fullName evidence="8">MFS general substrate transporter</fullName>
    </submittedName>
</protein>
<evidence type="ECO:0000256" key="5">
    <source>
        <dbReference type="ARBA" id="ARBA00023136"/>
    </source>
</evidence>
<dbReference type="PANTHER" id="PTHR23504">
    <property type="entry name" value="MAJOR FACILITATOR SUPERFAMILY DOMAIN-CONTAINING PROTEIN 10"/>
    <property type="match status" value="1"/>
</dbReference>
<dbReference type="InterPro" id="IPR020846">
    <property type="entry name" value="MFS_dom"/>
</dbReference>
<name>A0A6A5TG96_9PLEO</name>
<dbReference type="GO" id="GO:0022857">
    <property type="term" value="F:transmembrane transporter activity"/>
    <property type="evidence" value="ECO:0007669"/>
    <property type="project" value="InterPro"/>
</dbReference>
<feature type="transmembrane region" description="Helical" evidence="6">
    <location>
        <begin position="439"/>
        <end position="462"/>
    </location>
</feature>
<dbReference type="GO" id="GO:0016020">
    <property type="term" value="C:membrane"/>
    <property type="evidence" value="ECO:0007669"/>
    <property type="project" value="UniProtKB-SubCell"/>
</dbReference>
<evidence type="ECO:0000259" key="7">
    <source>
        <dbReference type="PROSITE" id="PS50850"/>
    </source>
</evidence>
<keyword evidence="9" id="KW-1185">Reference proteome</keyword>
<dbReference type="AlphaFoldDB" id="A0A6A5TG96"/>
<evidence type="ECO:0000313" key="8">
    <source>
        <dbReference type="EMBL" id="KAF1951863.1"/>
    </source>
</evidence>
<dbReference type="Proteomes" id="UP000800035">
    <property type="component" value="Unassembled WGS sequence"/>
</dbReference>
<feature type="transmembrane region" description="Helical" evidence="6">
    <location>
        <begin position="128"/>
        <end position="148"/>
    </location>
</feature>
<evidence type="ECO:0000256" key="2">
    <source>
        <dbReference type="ARBA" id="ARBA00022448"/>
    </source>
</evidence>
<feature type="transmembrane region" description="Helical" evidence="6">
    <location>
        <begin position="299"/>
        <end position="319"/>
    </location>
</feature>
<evidence type="ECO:0000256" key="1">
    <source>
        <dbReference type="ARBA" id="ARBA00004141"/>
    </source>
</evidence>
<evidence type="ECO:0000256" key="4">
    <source>
        <dbReference type="ARBA" id="ARBA00022989"/>
    </source>
</evidence>
<feature type="domain" description="Major facilitator superfamily (MFS) profile" evidence="7">
    <location>
        <begin position="55"/>
        <end position="499"/>
    </location>
</feature>
<dbReference type="EMBL" id="ML977014">
    <property type="protein sequence ID" value="KAF1951863.1"/>
    <property type="molecule type" value="Genomic_DNA"/>
</dbReference>
<dbReference type="InterPro" id="IPR011701">
    <property type="entry name" value="MFS"/>
</dbReference>
<keyword evidence="2" id="KW-0813">Transport</keyword>
<feature type="transmembrane region" description="Helical" evidence="6">
    <location>
        <begin position="406"/>
        <end position="427"/>
    </location>
</feature>
<feature type="transmembrane region" description="Helical" evidence="6">
    <location>
        <begin position="184"/>
        <end position="201"/>
    </location>
</feature>
<feature type="transmembrane region" description="Helical" evidence="6">
    <location>
        <begin position="154"/>
        <end position="172"/>
    </location>
</feature>
<feature type="transmembrane region" description="Helical" evidence="6">
    <location>
        <begin position="339"/>
        <end position="359"/>
    </location>
</feature>
<feature type="transmembrane region" description="Helical" evidence="6">
    <location>
        <begin position="56"/>
        <end position="74"/>
    </location>
</feature>
<reference evidence="8" key="1">
    <citation type="journal article" date="2020" name="Stud. Mycol.">
        <title>101 Dothideomycetes genomes: a test case for predicting lifestyles and emergence of pathogens.</title>
        <authorList>
            <person name="Haridas S."/>
            <person name="Albert R."/>
            <person name="Binder M."/>
            <person name="Bloem J."/>
            <person name="Labutti K."/>
            <person name="Salamov A."/>
            <person name="Andreopoulos B."/>
            <person name="Baker S."/>
            <person name="Barry K."/>
            <person name="Bills G."/>
            <person name="Bluhm B."/>
            <person name="Cannon C."/>
            <person name="Castanera R."/>
            <person name="Culley D."/>
            <person name="Daum C."/>
            <person name="Ezra D."/>
            <person name="Gonzalez J."/>
            <person name="Henrissat B."/>
            <person name="Kuo A."/>
            <person name="Liang C."/>
            <person name="Lipzen A."/>
            <person name="Lutzoni F."/>
            <person name="Magnuson J."/>
            <person name="Mondo S."/>
            <person name="Nolan M."/>
            <person name="Ohm R."/>
            <person name="Pangilinan J."/>
            <person name="Park H.-J."/>
            <person name="Ramirez L."/>
            <person name="Alfaro M."/>
            <person name="Sun H."/>
            <person name="Tritt A."/>
            <person name="Yoshinaga Y."/>
            <person name="Zwiers L.-H."/>
            <person name="Turgeon B."/>
            <person name="Goodwin S."/>
            <person name="Spatafora J."/>
            <person name="Crous P."/>
            <person name="Grigoriev I."/>
        </authorList>
    </citation>
    <scope>NUCLEOTIDE SEQUENCE</scope>
    <source>
        <strain evidence="8">CBS 675.92</strain>
    </source>
</reference>
<keyword evidence="3 6" id="KW-0812">Transmembrane</keyword>
<keyword evidence="4 6" id="KW-1133">Transmembrane helix</keyword>